<organism evidence="2 3">
    <name type="scientific">Cryomyces minteri</name>
    <dbReference type="NCBI Taxonomy" id="331657"/>
    <lineage>
        <taxon>Eukaryota</taxon>
        <taxon>Fungi</taxon>
        <taxon>Dikarya</taxon>
        <taxon>Ascomycota</taxon>
        <taxon>Pezizomycotina</taxon>
        <taxon>Dothideomycetes</taxon>
        <taxon>Dothideomycetes incertae sedis</taxon>
        <taxon>Cryomyces</taxon>
    </lineage>
</organism>
<comment type="caution">
    <text evidence="2">The sequence shown here is derived from an EMBL/GenBank/DDBJ whole genome shotgun (WGS) entry which is preliminary data.</text>
</comment>
<dbReference type="EMBL" id="NAJN01002392">
    <property type="protein sequence ID" value="TKA53281.1"/>
    <property type="molecule type" value="Genomic_DNA"/>
</dbReference>
<sequence>MSSAGTLLRMLKKQTLPISVSNDVDSHVHQDQNRHWLGDDDICLDRDQDGDQGGDQNVDVDFDTDHDCYSTGIDSDEDHRFDPA</sequence>
<reference evidence="2 3" key="1">
    <citation type="submission" date="2017-03" db="EMBL/GenBank/DDBJ databases">
        <title>Genomes of endolithic fungi from Antarctica.</title>
        <authorList>
            <person name="Coleine C."/>
            <person name="Masonjones S."/>
            <person name="Stajich J.E."/>
        </authorList>
    </citation>
    <scope>NUCLEOTIDE SEQUENCE [LARGE SCALE GENOMIC DNA]</scope>
    <source>
        <strain evidence="2 3">CCFEE 5187</strain>
    </source>
</reference>
<evidence type="ECO:0000313" key="2">
    <source>
        <dbReference type="EMBL" id="TKA53281.1"/>
    </source>
</evidence>
<feature type="compositionally biased region" description="Acidic residues" evidence="1">
    <location>
        <begin position="50"/>
        <end position="62"/>
    </location>
</feature>
<keyword evidence="3" id="KW-1185">Reference proteome</keyword>
<protein>
    <submittedName>
        <fullName evidence="2">Uncharacterized protein</fullName>
    </submittedName>
</protein>
<proteinExistence type="predicted"/>
<gene>
    <name evidence="2" type="ORF">B0A49_12996</name>
</gene>
<dbReference type="AlphaFoldDB" id="A0A4U0VUF1"/>
<accession>A0A4U0VUF1</accession>
<name>A0A4U0VUF1_9PEZI</name>
<evidence type="ECO:0000256" key="1">
    <source>
        <dbReference type="SAM" id="MobiDB-lite"/>
    </source>
</evidence>
<evidence type="ECO:0000313" key="3">
    <source>
        <dbReference type="Proteomes" id="UP000308768"/>
    </source>
</evidence>
<feature type="region of interest" description="Disordered" evidence="1">
    <location>
        <begin position="38"/>
        <end position="84"/>
    </location>
</feature>
<dbReference type="Proteomes" id="UP000308768">
    <property type="component" value="Unassembled WGS sequence"/>
</dbReference>
<feature type="compositionally biased region" description="Basic and acidic residues" evidence="1">
    <location>
        <begin position="38"/>
        <end position="49"/>
    </location>
</feature>